<dbReference type="Proteomes" id="UP000216074">
    <property type="component" value="Unassembled WGS sequence"/>
</dbReference>
<evidence type="ECO:0000256" key="6">
    <source>
        <dbReference type="SAM" id="Phobius"/>
    </source>
</evidence>
<evidence type="ECO:0000313" key="8">
    <source>
        <dbReference type="Proteomes" id="UP000216074"/>
    </source>
</evidence>
<comment type="caution">
    <text evidence="7">The sequence shown here is derived from an EMBL/GenBank/DDBJ whole genome shotgun (WGS) entry which is preliminary data.</text>
</comment>
<gene>
    <name evidence="7" type="ORF">BHAP_2150</name>
</gene>
<dbReference type="Gene3D" id="3.30.565.10">
    <property type="entry name" value="Histidine kinase-like ATPase, C-terminal domain"/>
    <property type="match status" value="1"/>
</dbReference>
<keyword evidence="6" id="KW-0812">Transmembrane</keyword>
<evidence type="ECO:0000256" key="1">
    <source>
        <dbReference type="ARBA" id="ARBA00000085"/>
    </source>
</evidence>
<dbReference type="EC" id="2.7.13.3" evidence="2"/>
<feature type="transmembrane region" description="Helical" evidence="6">
    <location>
        <begin position="57"/>
        <end position="74"/>
    </location>
</feature>
<dbReference type="RefSeq" id="WP_094730668.1">
    <property type="nucleotide sequence ID" value="NZ_MWWY01000048.1"/>
</dbReference>
<accession>A0A261FSS6</accession>
<dbReference type="AlphaFoldDB" id="A0A261FSS6"/>
<keyword evidence="6" id="KW-1133">Transmembrane helix</keyword>
<proteinExistence type="predicted"/>
<organism evidence="7 8">
    <name type="scientific">Bifidobacterium hapali</name>
    <dbReference type="NCBI Taxonomy" id="1630172"/>
    <lineage>
        <taxon>Bacteria</taxon>
        <taxon>Bacillati</taxon>
        <taxon>Actinomycetota</taxon>
        <taxon>Actinomycetes</taxon>
        <taxon>Bifidobacteriales</taxon>
        <taxon>Bifidobacteriaceae</taxon>
        <taxon>Bifidobacterium</taxon>
    </lineage>
</organism>
<keyword evidence="8" id="KW-1185">Reference proteome</keyword>
<dbReference type="GO" id="GO:0000160">
    <property type="term" value="P:phosphorelay signal transduction system"/>
    <property type="evidence" value="ECO:0007669"/>
    <property type="project" value="UniProtKB-KW"/>
</dbReference>
<protein>
    <recommendedName>
        <fullName evidence="2">histidine kinase</fullName>
        <ecNumber evidence="2">2.7.13.3</ecNumber>
    </recommendedName>
</protein>
<comment type="catalytic activity">
    <reaction evidence="1">
        <text>ATP + protein L-histidine = ADP + protein N-phospho-L-histidine.</text>
        <dbReference type="EC" id="2.7.13.3"/>
    </reaction>
</comment>
<evidence type="ECO:0000256" key="5">
    <source>
        <dbReference type="ARBA" id="ARBA00023012"/>
    </source>
</evidence>
<dbReference type="PANTHER" id="PTHR24421">
    <property type="entry name" value="NITRATE/NITRITE SENSOR PROTEIN NARX-RELATED"/>
    <property type="match status" value="1"/>
</dbReference>
<dbReference type="EMBL" id="MWWY01000048">
    <property type="protein sequence ID" value="OZG62128.1"/>
    <property type="molecule type" value="Genomic_DNA"/>
</dbReference>
<dbReference type="PANTHER" id="PTHR24421:SF10">
    <property type="entry name" value="NITRATE_NITRITE SENSOR PROTEIN NARQ"/>
    <property type="match status" value="1"/>
</dbReference>
<feature type="transmembrane region" description="Helical" evidence="6">
    <location>
        <begin position="32"/>
        <end position="51"/>
    </location>
</feature>
<sequence length="470" mass="50599">MTAVSQESAPPPDDAAAFGWRRLRTWWHEPHFLEKNTILGGVLLVVQMIAAPPESPSQMMFAFGWITIVIGLPFAPRSLCVFGTIASLAVSLLPLHGWWASGGTAIGTIFLAVGYVMPFWAAVLMPVAYAVLDTVGFVMLRSGSMIGGLIAGLIGEFSRMTTDGVTDVWDSAMDATLVAGVKRGVMMPQYTLIIFIATLMLTLMVFGFLTMFGAAFRRTSEANARAARSEWMLGRMAREQELAHVIHDSVANDMSTIAMLAWRAQHVGGDGGSADATADATAAMLNAIYDRAHHALDRVHEVIDVLNGRLDLAQVEGEGAAAGVPFDVQVERYVEDQDRIMTMLGIHGVTRINRADASSMPDVPDAVRRAAMRLIEEIYANIVRHCAMDGAGAGSVAEEAPAYTVFIDINAQRVRISEVNALDDESRTLTRGHRHGSGLALHRAAIEALGGTLNTSAQDGTWILSAEIPL</sequence>
<feature type="transmembrane region" description="Helical" evidence="6">
    <location>
        <begin position="192"/>
        <end position="216"/>
    </location>
</feature>
<dbReference type="InterPro" id="IPR050482">
    <property type="entry name" value="Sensor_HK_TwoCompSys"/>
</dbReference>
<feature type="transmembrane region" description="Helical" evidence="6">
    <location>
        <begin position="105"/>
        <end position="132"/>
    </location>
</feature>
<evidence type="ECO:0000256" key="2">
    <source>
        <dbReference type="ARBA" id="ARBA00012438"/>
    </source>
</evidence>
<evidence type="ECO:0000313" key="7">
    <source>
        <dbReference type="EMBL" id="OZG62128.1"/>
    </source>
</evidence>
<evidence type="ECO:0000256" key="4">
    <source>
        <dbReference type="ARBA" id="ARBA00022777"/>
    </source>
</evidence>
<keyword evidence="3" id="KW-0808">Transferase</keyword>
<name>A0A261FSS6_9BIFI</name>
<keyword evidence="5" id="KW-0902">Two-component regulatory system</keyword>
<evidence type="ECO:0000256" key="3">
    <source>
        <dbReference type="ARBA" id="ARBA00022679"/>
    </source>
</evidence>
<keyword evidence="4" id="KW-0418">Kinase</keyword>
<dbReference type="OrthoDB" id="3228207at2"/>
<reference evidence="7 8" key="1">
    <citation type="journal article" date="2017" name="BMC Genomics">
        <title>Comparative genomic and phylogenomic analyses of the Bifidobacteriaceae family.</title>
        <authorList>
            <person name="Lugli G.A."/>
            <person name="Milani C."/>
            <person name="Turroni F."/>
            <person name="Duranti S."/>
            <person name="Mancabelli L."/>
            <person name="Mangifesta M."/>
            <person name="Ferrario C."/>
            <person name="Modesto M."/>
            <person name="Mattarelli P."/>
            <person name="Jiri K."/>
            <person name="van Sinderen D."/>
            <person name="Ventura M."/>
        </authorList>
    </citation>
    <scope>NUCLEOTIDE SEQUENCE [LARGE SCALE GENOMIC DNA]</scope>
    <source>
        <strain evidence="7 8">DSM 100202</strain>
    </source>
</reference>
<dbReference type="GO" id="GO:0004673">
    <property type="term" value="F:protein histidine kinase activity"/>
    <property type="evidence" value="ECO:0007669"/>
    <property type="project" value="UniProtKB-EC"/>
</dbReference>
<keyword evidence="6" id="KW-0472">Membrane</keyword>
<dbReference type="InterPro" id="IPR036890">
    <property type="entry name" value="HATPase_C_sf"/>
</dbReference>